<evidence type="ECO:0000256" key="1">
    <source>
        <dbReference type="ARBA" id="ARBA00004651"/>
    </source>
</evidence>
<feature type="transmembrane region" description="Helical" evidence="8">
    <location>
        <begin position="275"/>
        <end position="294"/>
    </location>
</feature>
<comment type="subcellular location">
    <subcellularLocation>
        <location evidence="1 8">Cell membrane</location>
        <topology evidence="1 8">Multi-pass membrane protein</topology>
    </subcellularLocation>
</comment>
<dbReference type="InterPro" id="IPR013604">
    <property type="entry name" value="7TM_chemorcpt"/>
</dbReference>
<keyword evidence="7 8" id="KW-0807">Transducer</keyword>
<dbReference type="GO" id="GO:0005886">
    <property type="term" value="C:plasma membrane"/>
    <property type="evidence" value="ECO:0007669"/>
    <property type="project" value="UniProtKB-SubCell"/>
</dbReference>
<evidence type="ECO:0000256" key="8">
    <source>
        <dbReference type="RuleBase" id="RU363108"/>
    </source>
</evidence>
<organism evidence="9 10">
    <name type="scientific">Nasonia vitripennis</name>
    <name type="common">Parasitic wasp</name>
    <dbReference type="NCBI Taxonomy" id="7425"/>
    <lineage>
        <taxon>Eukaryota</taxon>
        <taxon>Metazoa</taxon>
        <taxon>Ecdysozoa</taxon>
        <taxon>Arthropoda</taxon>
        <taxon>Hexapoda</taxon>
        <taxon>Insecta</taxon>
        <taxon>Pterygota</taxon>
        <taxon>Neoptera</taxon>
        <taxon>Endopterygota</taxon>
        <taxon>Hymenoptera</taxon>
        <taxon>Apocrita</taxon>
        <taxon>Proctotrupomorpha</taxon>
        <taxon>Chalcidoidea</taxon>
        <taxon>Pteromalidae</taxon>
        <taxon>Pteromalinae</taxon>
        <taxon>Nasonia</taxon>
    </lineage>
</organism>
<keyword evidence="5 8" id="KW-0472">Membrane</keyword>
<dbReference type="AlphaFoldDB" id="A0A7M6UGR8"/>
<dbReference type="PANTHER" id="PTHR21143">
    <property type="entry name" value="INVERTEBRATE GUSTATORY RECEPTOR"/>
    <property type="match status" value="1"/>
</dbReference>
<feature type="transmembrane region" description="Helical" evidence="8">
    <location>
        <begin position="94"/>
        <end position="110"/>
    </location>
</feature>
<keyword evidence="10" id="KW-1185">Reference proteome</keyword>
<keyword evidence="3 8" id="KW-0812">Transmembrane</keyword>
<evidence type="ECO:0000256" key="2">
    <source>
        <dbReference type="ARBA" id="ARBA00022475"/>
    </source>
</evidence>
<dbReference type="Proteomes" id="UP000002358">
    <property type="component" value="Chromosome 4"/>
</dbReference>
<comment type="caution">
    <text evidence="8">Lacks conserved residue(s) required for the propagation of feature annotation.</text>
</comment>
<evidence type="ECO:0000256" key="3">
    <source>
        <dbReference type="ARBA" id="ARBA00022692"/>
    </source>
</evidence>
<dbReference type="SMR" id="A0A7M6UGR8"/>
<dbReference type="InParanoid" id="A0A7M6UGR8"/>
<feature type="transmembrane region" description="Helical" evidence="8">
    <location>
        <begin position="384"/>
        <end position="402"/>
    </location>
</feature>
<dbReference type="OrthoDB" id="6366728at2759"/>
<evidence type="ECO:0000313" key="9">
    <source>
        <dbReference type="EnsemblMetazoa" id="NP_001177448"/>
    </source>
</evidence>
<dbReference type="EnsemblMetazoa" id="NM_001190519">
    <property type="protein sequence ID" value="NP_001177448"/>
    <property type="gene ID" value="GeneID_100463015"/>
</dbReference>
<dbReference type="GO" id="GO:0007165">
    <property type="term" value="P:signal transduction"/>
    <property type="evidence" value="ECO:0007669"/>
    <property type="project" value="UniProtKB-KW"/>
</dbReference>
<feature type="transmembrane region" description="Helical" evidence="8">
    <location>
        <begin position="15"/>
        <end position="31"/>
    </location>
</feature>
<proteinExistence type="inferred from homology"/>
<keyword evidence="6 8" id="KW-0675">Receptor</keyword>
<comment type="similarity">
    <text evidence="8">Belongs to the insect chemoreceptor superfamily. Gustatory receptor (GR) family.</text>
</comment>
<dbReference type="PANTHER" id="PTHR21143:SF134">
    <property type="entry name" value="GUSTATORY RECEPTOR"/>
    <property type="match status" value="1"/>
</dbReference>
<comment type="function">
    <text evidence="8">Gustatory receptor which mediates acceptance or avoidance behavior, depending on its substrates.</text>
</comment>
<dbReference type="GeneID" id="100463015"/>
<dbReference type="GO" id="GO:0008049">
    <property type="term" value="P:male courtship behavior"/>
    <property type="evidence" value="ECO:0007669"/>
    <property type="project" value="TreeGrafter"/>
</dbReference>
<feature type="transmembrane region" description="Helical" evidence="8">
    <location>
        <begin position="306"/>
        <end position="325"/>
    </location>
</feature>
<accession>A0A7M6UGR8</accession>
<evidence type="ECO:0000313" key="10">
    <source>
        <dbReference type="Proteomes" id="UP000002358"/>
    </source>
</evidence>
<dbReference type="RefSeq" id="NP_001177448.1">
    <property type="nucleotide sequence ID" value="NM_001190519.1"/>
</dbReference>
<dbReference type="CTD" id="111500317"/>
<evidence type="ECO:0000256" key="5">
    <source>
        <dbReference type="ARBA" id="ARBA00023136"/>
    </source>
</evidence>
<name>A0A7M6UGR8_NASVI</name>
<sequence length="410" mass="46722">MLNYFSIDLLYAKCLYYYFKCVGLATMSVSFKSTVENKKVPYSLFSPSKIGFLPNLVIVLIVIGTHFFSLKMAFEVDEIETSVKFDRTVESVRLTFGVGVSVFILVFFCAKQEAAIDIANNIKKASVLSANFSTKTVSQKELFSVYRATGWIFSAHMVIWFLIYCSTPWSFGLMIYYVSLNIYELVITSTLVQYSILLKIVRQIFRNVNANILDIFGDSCAIDFHTVGTIGNNRSEVRFRRKMRKFSQLKDLHISVCDVAASLGQFYSIPALFCIKYEFISFTFYFYFVTKLFTGMYHETITIHTIFFYVFGILHFIVPLIDLVGSTSAVVNEGKTSVELISKWIEVVKDQEQSTVRMSHFPNYFAQKKLKFTAAGLFPLDGSLILSIAGSITTYLMILLQFEGIKPYSS</sequence>
<feature type="transmembrane region" description="Helical" evidence="8">
    <location>
        <begin position="52"/>
        <end position="74"/>
    </location>
</feature>
<dbReference type="GO" id="GO:0030424">
    <property type="term" value="C:axon"/>
    <property type="evidence" value="ECO:0007669"/>
    <property type="project" value="TreeGrafter"/>
</dbReference>
<dbReference type="GO" id="GO:0030425">
    <property type="term" value="C:dendrite"/>
    <property type="evidence" value="ECO:0007669"/>
    <property type="project" value="TreeGrafter"/>
</dbReference>
<dbReference type="GO" id="GO:0043025">
    <property type="term" value="C:neuronal cell body"/>
    <property type="evidence" value="ECO:0007669"/>
    <property type="project" value="TreeGrafter"/>
</dbReference>
<reference evidence="9" key="1">
    <citation type="submission" date="2021-01" db="UniProtKB">
        <authorList>
            <consortium name="EnsemblMetazoa"/>
        </authorList>
    </citation>
    <scope>IDENTIFICATION</scope>
</reference>
<protein>
    <recommendedName>
        <fullName evidence="8">Gustatory receptor</fullName>
    </recommendedName>
</protein>
<keyword evidence="4 8" id="KW-1133">Transmembrane helix</keyword>
<dbReference type="FunCoup" id="A0A7M6UGR8">
    <property type="interactions" value="27"/>
</dbReference>
<evidence type="ECO:0000256" key="7">
    <source>
        <dbReference type="ARBA" id="ARBA00023224"/>
    </source>
</evidence>
<dbReference type="KEGG" id="nvi:100463015"/>
<keyword evidence="2 8" id="KW-1003">Cell membrane</keyword>
<dbReference type="GO" id="GO:0007635">
    <property type="term" value="P:chemosensory behavior"/>
    <property type="evidence" value="ECO:0007669"/>
    <property type="project" value="TreeGrafter"/>
</dbReference>
<dbReference type="GO" id="GO:0050909">
    <property type="term" value="P:sensory perception of taste"/>
    <property type="evidence" value="ECO:0007669"/>
    <property type="project" value="InterPro"/>
</dbReference>
<evidence type="ECO:0000256" key="6">
    <source>
        <dbReference type="ARBA" id="ARBA00023170"/>
    </source>
</evidence>
<dbReference type="Pfam" id="PF08395">
    <property type="entry name" value="7tm_7"/>
    <property type="match status" value="1"/>
</dbReference>
<evidence type="ECO:0000256" key="4">
    <source>
        <dbReference type="ARBA" id="ARBA00022989"/>
    </source>
</evidence>